<feature type="compositionally biased region" description="Low complexity" evidence="2">
    <location>
        <begin position="126"/>
        <end position="138"/>
    </location>
</feature>
<evidence type="ECO:0000256" key="1">
    <source>
        <dbReference type="SAM" id="Coils"/>
    </source>
</evidence>
<feature type="compositionally biased region" description="Low complexity" evidence="2">
    <location>
        <begin position="56"/>
        <end position="65"/>
    </location>
</feature>
<dbReference type="PANTHER" id="PTHR22736:SF2">
    <property type="entry name" value="COILED-COIL DOMAIN-CONTAINING PROTEIN 66"/>
    <property type="match status" value="1"/>
</dbReference>
<dbReference type="PANTHER" id="PTHR22736">
    <property type="entry name" value="COILED-COIL DOMAIN-CONTAINING PROTEIN 66"/>
    <property type="match status" value="1"/>
</dbReference>
<dbReference type="GO" id="GO:0005874">
    <property type="term" value="C:microtubule"/>
    <property type="evidence" value="ECO:0007669"/>
    <property type="project" value="TreeGrafter"/>
</dbReference>
<dbReference type="Pfam" id="PF15236">
    <property type="entry name" value="CCDC66"/>
    <property type="match status" value="1"/>
</dbReference>
<feature type="compositionally biased region" description="Basic and acidic residues" evidence="2">
    <location>
        <begin position="612"/>
        <end position="622"/>
    </location>
</feature>
<keyword evidence="5" id="KW-1185">Reference proteome</keyword>
<dbReference type="GO" id="GO:0060271">
    <property type="term" value="P:cilium assembly"/>
    <property type="evidence" value="ECO:0007669"/>
    <property type="project" value="TreeGrafter"/>
</dbReference>
<feature type="region of interest" description="Disordered" evidence="2">
    <location>
        <begin position="454"/>
        <end position="712"/>
    </location>
</feature>
<dbReference type="GeneTree" id="ENSGT00390000012411"/>
<dbReference type="InterPro" id="IPR040467">
    <property type="entry name" value="CCDC66_dom"/>
</dbReference>
<evidence type="ECO:0000256" key="2">
    <source>
        <dbReference type="SAM" id="MobiDB-lite"/>
    </source>
</evidence>
<feature type="region of interest" description="Disordered" evidence="2">
    <location>
        <begin position="45"/>
        <end position="157"/>
    </location>
</feature>
<organism evidence="4 5">
    <name type="scientific">Hippocampus comes</name>
    <name type="common">Tiger tail seahorse</name>
    <dbReference type="NCBI Taxonomy" id="109280"/>
    <lineage>
        <taxon>Eukaryota</taxon>
        <taxon>Metazoa</taxon>
        <taxon>Chordata</taxon>
        <taxon>Craniata</taxon>
        <taxon>Vertebrata</taxon>
        <taxon>Euteleostomi</taxon>
        <taxon>Actinopterygii</taxon>
        <taxon>Neopterygii</taxon>
        <taxon>Teleostei</taxon>
        <taxon>Neoteleostei</taxon>
        <taxon>Acanthomorphata</taxon>
        <taxon>Syngnathiaria</taxon>
        <taxon>Syngnathiformes</taxon>
        <taxon>Syngnathoidei</taxon>
        <taxon>Syngnathidae</taxon>
        <taxon>Hippocampus</taxon>
    </lineage>
</organism>
<sequence>MYLGDGLLFELQNGKPKLIVLEHGVERNLVKNSLRPRLTYVLNSRQPSRAEDVRALRPAGRRPAGQHPVNPRGAKGQAADSRASFASSGAADRMRGSQTASKPRARRTAAAGAEAAPKIKSECRKSSSTSAKGTSAQSERWAEASDAKSRPKDLLDDDGLRDTAACLSGEQVPHILSNVQTSGHDRYAAEEHRAPTQPVEEEVVGGGEMEEDRVGCDETSGISPPKDSRSHGGLFGWLEQRDVDTRASVEAKKVQWRQQLSAADEQVALKQQQQQQRCCSTSLGLQVEEGPGSVCSVQLAGCHKEQPAAIRSSLRLGAVTPIEEALALERKEEQRRLWLEDLDRQREETSQRRRREKMLHNQKEDHELWAAHFDSMQRKPAPVTLAPPICPPVDPPGAPSGDWEASSSLSLTWDASSSCGAESVGKAREDISSSSRYPTRSSYLRSMTALLDPVQMEERERRRQKQLEQQRDIQAQMEERRQQRQEEEARRRMEEEEEERRITLERDLLHRRYQQEDHKHREERKKEEQRKKQGDDDQDDAGGVKESVGVRASRPAASVEDKREKAVQTEAAPLSAGTERPPTLSKCKSKADKENTRVPGGGKGDEAYEAFARTEKRKEKMRPQWNTHRPSRRFVPASERYPATLQRSRRESRLKRQEEVLGLQHRNCLPTNRQEPRRDASRPPSHKEDSNRVSVSAKRGRSPPITQPSLQYLPYIRTDDVVHLDPIETADAPPPHAHTASRSTLPPDIPSSSSPGEILVLRGTQRQQEILRGLAQLRQGLLQKQMELKGDLQRHGNERLAPPKC</sequence>
<feature type="compositionally biased region" description="Basic and acidic residues" evidence="2">
    <location>
        <begin position="648"/>
        <end position="659"/>
    </location>
</feature>
<dbReference type="GO" id="GO:0005929">
    <property type="term" value="C:cilium"/>
    <property type="evidence" value="ECO:0007669"/>
    <property type="project" value="TreeGrafter"/>
</dbReference>
<dbReference type="OMA" id="MKSNLVC"/>
<dbReference type="AlphaFoldDB" id="A0A3Q2Z117"/>
<dbReference type="Proteomes" id="UP000264820">
    <property type="component" value="Unplaced"/>
</dbReference>
<evidence type="ECO:0000259" key="3">
    <source>
        <dbReference type="Pfam" id="PF15236"/>
    </source>
</evidence>
<keyword evidence="1" id="KW-0175">Coiled coil</keyword>
<feature type="domain" description="CCDC66" evidence="3">
    <location>
        <begin position="422"/>
        <end position="533"/>
    </location>
</feature>
<dbReference type="InterPro" id="IPR039183">
    <property type="entry name" value="CCD66"/>
</dbReference>
<accession>A0A3Q2Z117</accession>
<feature type="compositionally biased region" description="Basic and acidic residues" evidence="2">
    <location>
        <begin position="674"/>
        <end position="691"/>
    </location>
</feature>
<evidence type="ECO:0000313" key="5">
    <source>
        <dbReference type="Proteomes" id="UP000264820"/>
    </source>
</evidence>
<feature type="region of interest" description="Disordered" evidence="2">
    <location>
        <begin position="191"/>
        <end position="234"/>
    </location>
</feature>
<name>A0A3Q2Z117_HIPCM</name>
<dbReference type="STRING" id="109280.ENSHCOP00000025255"/>
<feature type="region of interest" description="Disordered" evidence="2">
    <location>
        <begin position="726"/>
        <end position="756"/>
    </location>
</feature>
<dbReference type="GO" id="GO:0008017">
    <property type="term" value="F:microtubule binding"/>
    <property type="evidence" value="ECO:0007669"/>
    <property type="project" value="TreeGrafter"/>
</dbReference>
<reference evidence="4" key="2">
    <citation type="submission" date="2025-09" db="UniProtKB">
        <authorList>
            <consortium name="Ensembl"/>
        </authorList>
    </citation>
    <scope>IDENTIFICATION</scope>
</reference>
<reference evidence="4" key="1">
    <citation type="submission" date="2025-08" db="UniProtKB">
        <authorList>
            <consortium name="Ensembl"/>
        </authorList>
    </citation>
    <scope>IDENTIFICATION</scope>
</reference>
<feature type="coiled-coil region" evidence="1">
    <location>
        <begin position="328"/>
        <end position="359"/>
    </location>
</feature>
<evidence type="ECO:0000313" key="4">
    <source>
        <dbReference type="Ensembl" id="ENSHCOP00000025255.1"/>
    </source>
</evidence>
<feature type="compositionally biased region" description="Basic and acidic residues" evidence="2">
    <location>
        <begin position="140"/>
        <end position="157"/>
    </location>
</feature>
<proteinExistence type="predicted"/>
<feature type="compositionally biased region" description="Acidic residues" evidence="2">
    <location>
        <begin position="199"/>
        <end position="211"/>
    </location>
</feature>
<feature type="compositionally biased region" description="Basic and acidic residues" evidence="2">
    <location>
        <begin position="456"/>
        <end position="535"/>
    </location>
</feature>
<protein>
    <submittedName>
        <fullName evidence="4">Coiled-coil domain containing 66</fullName>
    </submittedName>
</protein>
<dbReference type="Ensembl" id="ENSHCOT00000019264.1">
    <property type="protein sequence ID" value="ENSHCOP00000025255.1"/>
    <property type="gene ID" value="ENSHCOG00000015271.1"/>
</dbReference>